<evidence type="ECO:0000256" key="1">
    <source>
        <dbReference type="SAM" id="Coils"/>
    </source>
</evidence>
<feature type="compositionally biased region" description="Low complexity" evidence="2">
    <location>
        <begin position="8"/>
        <end position="22"/>
    </location>
</feature>
<feature type="region of interest" description="Disordered" evidence="2">
    <location>
        <begin position="1"/>
        <end position="149"/>
    </location>
</feature>
<dbReference type="GO" id="GO:0005938">
    <property type="term" value="C:cell cortex"/>
    <property type="evidence" value="ECO:0007669"/>
    <property type="project" value="TreeGrafter"/>
</dbReference>
<feature type="region of interest" description="Disordered" evidence="2">
    <location>
        <begin position="1100"/>
        <end position="1223"/>
    </location>
</feature>
<dbReference type="KEGG" id="acan:ACA1_055620"/>
<dbReference type="STRING" id="1257118.L8H8K2"/>
<evidence type="ECO:0000256" key="2">
    <source>
        <dbReference type="SAM" id="MobiDB-lite"/>
    </source>
</evidence>
<feature type="coiled-coil region" evidence="1">
    <location>
        <begin position="1315"/>
        <end position="1342"/>
    </location>
</feature>
<dbReference type="GO" id="GO:1903479">
    <property type="term" value="P:mitotic actomyosin contractile ring assembly actin filament organization"/>
    <property type="evidence" value="ECO:0007669"/>
    <property type="project" value="TreeGrafter"/>
</dbReference>
<dbReference type="VEuPathDB" id="AmoebaDB:ACA1_055620"/>
<sequence length="1490" mass="167894">MSFRKRSLTSSLRSLTGSPPSRRATKDVFATGSPGGSNGGGNGIASSASYSSGSESDSSATLSSSDSTLSSSASSQSRTSGEMAAVGTSGEPKLSNRDKIKRQLSWRSASSRVKKEAKQKRAKEKEREKEKEGRKRGATKIFKSDKEMKEGKLENLRQAGETAYESIATSLTDIERNIEKRQKIDDQLKEKVKEMSLYIHRFSSVTITTTATVAPALGSSPSATAGAGLNNGSSSSASPPPFVAQSSSSNLNKTIQTSTSYRILPTMERVNSAVWESLEKDKLKRECKTKEERLLMWKQINNMALLEIRCKLGSMKQNLAETRSIGDAFFIVQSFRALERYLEEGEEEQSDSNNKSGKHQLLKYNVLRSHISNGGMLGNGDDESGASEAMDHNPRLSSSLSNLKARSLSTGQKQLRMRYLELLDSIDQAIEEIRELLNEVHSVLSKGNSSLSPYSIVSLASIIKDIKKIWESETEFHEFERPDNTNFIYIMERIQQLPPDVQIPAEKLNKLTKVTLITIAELSQEFTDAQNNVTNDQSIAAAITFARKLRSIRKFLLRDVTSSSVISNLNRASRAGAGGQVMRLQALLKKEVATSSIIQEEERTVKEMQEQISDANVQRHLLSLSVRNLDRKINIIIKSRKMQLDGRAEEDESLEQEYEEVFQFFDESKQQENPLGNAKEKYEHFVSIIRSQPQYLSRVVRFISLTDGDNLVETITFSLFSDLCLGTEEALLLSMVSRIMNSEFQRCKHPRDFLRGTTFVSRLISSYTKRQSGRLHLVQTLKEALSSIMNDDKLDVELDPQKLYIEMGEVEEEEVYNMEIADIRKMPRVKKKIRKHQNKLHWLCKYVLNTIIKGLSTMPFGMRWLAKQLAEMMQEKFPESTLEDRDILLGSYIFLRFYSPAIITPEFYGILTNANTLSLRVRRNLLHIAKVLQNLANRCPFGEKEPFMVPMNVFLKDNQSVLQFYFDKLINVGDPQAYFRKNQQVGRSEQTITISPNELYRLVTFVSSKLDDVATDEEDGDLRSVVQELLPVPQLLPKRNNKYLLLHITNEPPSKGDEPDVNIREKLVNDVKDKLVRVLHLLAPLDDILGDDEDDVPLSPKYMGLGSGNELSPTKSTAIRDAVNEESSASDKRRRGSSSAGSAAAAAAKGKGKEVEEEQEVDDERDKDDVSAADQRRRMSSVEEDSSDDDGGDKERAVDGEGKGIDDGMTEAERRHSDGQPRWSHMNVRRMLQEVKKRAKTNGVGIVTMMSITGDGVKRKKEEQDELLISLDDLIYSLKRLPEEYKASNYAHLLYQMEQDYQRRRIYLSFLCTEKIEMLQSLEHLQSEVERLVDEKEIYTEYLKNVQLKAFLARIKSRPIIGPFKYKIRDLAKVGVITVSTREMEGLSTEGYSAVSEEQMGGMPLRVSTDRGAGGGKEGRTWLDGVVKMSCTSPGSINLVIHHIDSPPHFFEMHLSKLMDELLTNDTITYNGVVFDLRKVIHFINNNLTG</sequence>
<dbReference type="SMART" id="SM00323">
    <property type="entry name" value="RasGAP"/>
    <property type="match status" value="1"/>
</dbReference>
<dbReference type="SUPFAM" id="SSF48350">
    <property type="entry name" value="GTPase activation domain, GAP"/>
    <property type="match status" value="1"/>
</dbReference>
<dbReference type="RefSeq" id="XP_004344199.1">
    <property type="nucleotide sequence ID" value="XM_004344149.1"/>
</dbReference>
<dbReference type="PROSITE" id="PS50018">
    <property type="entry name" value="RAS_GTPASE_ACTIV_2"/>
    <property type="match status" value="1"/>
</dbReference>
<gene>
    <name evidence="4" type="ORF">ACA1_055620</name>
</gene>
<evidence type="ECO:0000313" key="4">
    <source>
        <dbReference type="EMBL" id="ELR20796.1"/>
    </source>
</evidence>
<evidence type="ECO:0000259" key="3">
    <source>
        <dbReference type="PROSITE" id="PS50018"/>
    </source>
</evidence>
<feature type="compositionally biased region" description="Low complexity" evidence="2">
    <location>
        <begin position="44"/>
        <end position="81"/>
    </location>
</feature>
<keyword evidence="5" id="KW-1185">Reference proteome</keyword>
<feature type="compositionally biased region" description="Basic and acidic residues" evidence="2">
    <location>
        <begin position="1193"/>
        <end position="1219"/>
    </location>
</feature>
<dbReference type="GeneID" id="14921666"/>
<feature type="compositionally biased region" description="Basic and acidic residues" evidence="2">
    <location>
        <begin position="123"/>
        <end position="135"/>
    </location>
</feature>
<dbReference type="GO" id="GO:0051015">
    <property type="term" value="F:actin filament binding"/>
    <property type="evidence" value="ECO:0007669"/>
    <property type="project" value="TreeGrafter"/>
</dbReference>
<feature type="compositionally biased region" description="Basic and acidic residues" evidence="2">
    <location>
        <begin position="1167"/>
        <end position="1181"/>
    </location>
</feature>
<dbReference type="EMBL" id="KB007909">
    <property type="protein sequence ID" value="ELR20796.1"/>
    <property type="molecule type" value="Genomic_DNA"/>
</dbReference>
<dbReference type="PROSITE" id="PS00509">
    <property type="entry name" value="RAS_GTPASE_ACTIV_1"/>
    <property type="match status" value="1"/>
</dbReference>
<feature type="compositionally biased region" description="Acidic residues" evidence="2">
    <location>
        <begin position="1155"/>
        <end position="1166"/>
    </location>
</feature>
<feature type="compositionally biased region" description="Gly residues" evidence="2">
    <location>
        <begin position="33"/>
        <end position="43"/>
    </location>
</feature>
<dbReference type="GO" id="GO:0005096">
    <property type="term" value="F:GTPase activator activity"/>
    <property type="evidence" value="ECO:0007669"/>
    <property type="project" value="TreeGrafter"/>
</dbReference>
<keyword evidence="1" id="KW-0175">Coiled coil</keyword>
<name>L8H8K2_ACACF</name>
<reference evidence="4 5" key="1">
    <citation type="journal article" date="2013" name="Genome Biol.">
        <title>Genome of Acanthamoeba castellanii highlights extensive lateral gene transfer and early evolution of tyrosine kinase signaling.</title>
        <authorList>
            <person name="Clarke M."/>
            <person name="Lohan A.J."/>
            <person name="Liu B."/>
            <person name="Lagkouvardos I."/>
            <person name="Roy S."/>
            <person name="Zafar N."/>
            <person name="Bertelli C."/>
            <person name="Schilde C."/>
            <person name="Kianianmomeni A."/>
            <person name="Burglin T.R."/>
            <person name="Frech C."/>
            <person name="Turcotte B."/>
            <person name="Kopec K.O."/>
            <person name="Synnott J.M."/>
            <person name="Choo C."/>
            <person name="Paponov I."/>
            <person name="Finkler A."/>
            <person name="Soon Heng Tan C."/>
            <person name="Hutchins A.P."/>
            <person name="Weinmeier T."/>
            <person name="Rattei T."/>
            <person name="Chu J.S."/>
            <person name="Gimenez G."/>
            <person name="Irimia M."/>
            <person name="Rigden D.J."/>
            <person name="Fitzpatrick D.A."/>
            <person name="Lorenzo-Morales J."/>
            <person name="Bateman A."/>
            <person name="Chiu C.H."/>
            <person name="Tang P."/>
            <person name="Hegemann P."/>
            <person name="Fromm H."/>
            <person name="Raoult D."/>
            <person name="Greub G."/>
            <person name="Miranda-Saavedra D."/>
            <person name="Chen N."/>
            <person name="Nash P."/>
            <person name="Ginger M.L."/>
            <person name="Horn M."/>
            <person name="Schaap P."/>
            <person name="Caler L."/>
            <person name="Loftus B."/>
        </authorList>
    </citation>
    <scope>NUCLEOTIDE SEQUENCE [LARGE SCALE GENOMIC DNA]</scope>
    <source>
        <strain evidence="4 5">Neff</strain>
    </source>
</reference>
<dbReference type="GO" id="GO:0005516">
    <property type="term" value="F:calmodulin binding"/>
    <property type="evidence" value="ECO:0007669"/>
    <property type="project" value="TreeGrafter"/>
</dbReference>
<dbReference type="Pfam" id="PF00616">
    <property type="entry name" value="RasGAP"/>
    <property type="match status" value="1"/>
</dbReference>
<accession>L8H8K2</accession>
<evidence type="ECO:0000313" key="5">
    <source>
        <dbReference type="Proteomes" id="UP000011083"/>
    </source>
</evidence>
<dbReference type="Proteomes" id="UP000011083">
    <property type="component" value="Unassembled WGS sequence"/>
</dbReference>
<organism evidence="4 5">
    <name type="scientific">Acanthamoeba castellanii (strain ATCC 30010 / Neff)</name>
    <dbReference type="NCBI Taxonomy" id="1257118"/>
    <lineage>
        <taxon>Eukaryota</taxon>
        <taxon>Amoebozoa</taxon>
        <taxon>Discosea</taxon>
        <taxon>Longamoebia</taxon>
        <taxon>Centramoebida</taxon>
        <taxon>Acanthamoebidae</taxon>
        <taxon>Acanthamoeba</taxon>
    </lineage>
</organism>
<feature type="compositionally biased region" description="Acidic residues" evidence="2">
    <location>
        <begin position="1182"/>
        <end position="1192"/>
    </location>
</feature>
<feature type="compositionally biased region" description="Low complexity" evidence="2">
    <location>
        <begin position="1137"/>
        <end position="1149"/>
    </location>
</feature>
<protein>
    <submittedName>
        <fullName evidence="4">GTPase activating protein Sar1, putative</fullName>
    </submittedName>
</protein>
<feature type="domain" description="Ras-GAP" evidence="3">
    <location>
        <begin position="714"/>
        <end position="937"/>
    </location>
</feature>
<dbReference type="PANTHER" id="PTHR14149">
    <property type="entry name" value="RAS GTPASE-ACTIVATING PROTEIN WITH IQ MOTIF"/>
    <property type="match status" value="1"/>
</dbReference>
<dbReference type="PANTHER" id="PTHR14149:SF14">
    <property type="entry name" value="CALPONIN-HOMOLOGY (CH) DOMAIN-CONTAINING PROTEIN"/>
    <property type="match status" value="1"/>
</dbReference>
<proteinExistence type="predicted"/>
<feature type="region of interest" description="Disordered" evidence="2">
    <location>
        <begin position="375"/>
        <end position="403"/>
    </location>
</feature>
<dbReference type="OrthoDB" id="775356at2759"/>
<dbReference type="Gene3D" id="1.10.506.10">
    <property type="entry name" value="GTPase Activation - p120gap, domain 1"/>
    <property type="match status" value="1"/>
</dbReference>
<dbReference type="InterPro" id="IPR008936">
    <property type="entry name" value="Rho_GTPase_activation_prot"/>
</dbReference>
<feature type="region of interest" description="Disordered" evidence="2">
    <location>
        <begin position="225"/>
        <end position="249"/>
    </location>
</feature>
<dbReference type="InterPro" id="IPR001936">
    <property type="entry name" value="RasGAP_dom"/>
</dbReference>
<dbReference type="InterPro" id="IPR023152">
    <property type="entry name" value="RasGAP_CS"/>
</dbReference>
<feature type="coiled-coil region" evidence="1">
    <location>
        <begin position="419"/>
        <end position="446"/>
    </location>
</feature>